<keyword evidence="3" id="KW-1185">Reference proteome</keyword>
<dbReference type="EMBL" id="JYIU01000036">
    <property type="protein sequence ID" value="KJL23128.1"/>
    <property type="molecule type" value="Genomic_DNA"/>
</dbReference>
<comment type="caution">
    <text evidence="2">The sequence shown here is derived from an EMBL/GenBank/DDBJ whole genome shotgun (WGS) entry which is preliminary data.</text>
</comment>
<dbReference type="GeneID" id="94444959"/>
<dbReference type="PATRIC" id="fig|104336.4.peg.1094"/>
<dbReference type="RefSeq" id="WP_244268150.1">
    <property type="nucleotide sequence ID" value="NZ_CP031425.1"/>
</dbReference>
<gene>
    <name evidence="2" type="ORF">RN50_01066</name>
</gene>
<dbReference type="Proteomes" id="UP000033572">
    <property type="component" value="Unassembled WGS sequence"/>
</dbReference>
<evidence type="ECO:0000256" key="1">
    <source>
        <dbReference type="SAM" id="Phobius"/>
    </source>
</evidence>
<evidence type="ECO:0000313" key="2">
    <source>
        <dbReference type="EMBL" id="KJL23128.1"/>
    </source>
</evidence>
<accession>A0A0F0KQH3</accession>
<keyword evidence="1" id="KW-0812">Transmembrane</keyword>
<keyword evidence="1" id="KW-0472">Membrane</keyword>
<reference evidence="2 3" key="1">
    <citation type="submission" date="2015-02" db="EMBL/GenBank/DDBJ databases">
        <title>Draft genome sequences of ten Microbacterium spp. with emphasis on heavy metal contaminated environments.</title>
        <authorList>
            <person name="Corretto E."/>
        </authorList>
    </citation>
    <scope>NUCLEOTIDE SEQUENCE [LARGE SCALE GENOMIC DNA]</scope>
    <source>
        <strain evidence="2 3">DSM 12966</strain>
    </source>
</reference>
<evidence type="ECO:0008006" key="4">
    <source>
        <dbReference type="Google" id="ProtNLM"/>
    </source>
</evidence>
<sequence length="144" mass="14589">MSDDDGSAALEFITVGVLLLVPLVYLILALGAIQEQSMGVEAAARHTARIIADAPDAAAAGARGDQVIANISAQYGIDADAISVATTCDPEGVPCPSAGATITVTVATEVRLPLVPEVLGLREAASVPVEGVAVQKISRLWGAE</sequence>
<evidence type="ECO:0000313" key="3">
    <source>
        <dbReference type="Proteomes" id="UP000033572"/>
    </source>
</evidence>
<keyword evidence="1" id="KW-1133">Transmembrane helix</keyword>
<protein>
    <recommendedName>
        <fullName evidence="4">TadE family protein</fullName>
    </recommendedName>
</protein>
<organism evidence="2 3">
    <name type="scientific">Microbacterium foliorum</name>
    <dbReference type="NCBI Taxonomy" id="104336"/>
    <lineage>
        <taxon>Bacteria</taxon>
        <taxon>Bacillati</taxon>
        <taxon>Actinomycetota</taxon>
        <taxon>Actinomycetes</taxon>
        <taxon>Micrococcales</taxon>
        <taxon>Microbacteriaceae</taxon>
        <taxon>Microbacterium</taxon>
    </lineage>
</organism>
<feature type="transmembrane region" description="Helical" evidence="1">
    <location>
        <begin position="12"/>
        <end position="33"/>
    </location>
</feature>
<dbReference type="AlphaFoldDB" id="A0A0F0KQH3"/>
<name>A0A0F0KQH3_9MICO</name>
<proteinExistence type="predicted"/>